<reference evidence="1 2" key="1">
    <citation type="journal article" date="2011" name="EMBO J.">
        <title>Structural diversity of bacterial flagellar motors.</title>
        <authorList>
            <person name="Chen S."/>
            <person name="Beeby M."/>
            <person name="Murphy G.E."/>
            <person name="Leadbetter J.R."/>
            <person name="Hendrixson D.R."/>
            <person name="Briegel A."/>
            <person name="Li Z."/>
            <person name="Shi J."/>
            <person name="Tocheva E.I."/>
            <person name="Muller A."/>
            <person name="Dobro M.J."/>
            <person name="Jensen G.J."/>
        </authorList>
    </citation>
    <scope>NUCLEOTIDE SEQUENCE [LARGE SCALE GENOMIC DNA]</scope>
    <source>
        <strain evidence="1 2">DSM 6540</strain>
    </source>
</reference>
<dbReference type="RefSeq" id="WP_004096256.1">
    <property type="nucleotide sequence ID" value="NZ_AFGF01000107.1"/>
</dbReference>
<organism evidence="1 2">
    <name type="scientific">Acetonema longum DSM 6540</name>
    <dbReference type="NCBI Taxonomy" id="1009370"/>
    <lineage>
        <taxon>Bacteria</taxon>
        <taxon>Bacillati</taxon>
        <taxon>Bacillota</taxon>
        <taxon>Negativicutes</taxon>
        <taxon>Acetonemataceae</taxon>
        <taxon>Acetonema</taxon>
    </lineage>
</organism>
<evidence type="ECO:0000313" key="1">
    <source>
        <dbReference type="EMBL" id="EGO63585.1"/>
    </source>
</evidence>
<comment type="caution">
    <text evidence="1">The sequence shown here is derived from an EMBL/GenBank/DDBJ whole genome shotgun (WGS) entry which is preliminary data.</text>
</comment>
<dbReference type="EMBL" id="AFGF01000107">
    <property type="protein sequence ID" value="EGO63585.1"/>
    <property type="molecule type" value="Genomic_DNA"/>
</dbReference>
<name>F7NKE4_9FIRM</name>
<evidence type="ECO:0000313" key="2">
    <source>
        <dbReference type="Proteomes" id="UP000003240"/>
    </source>
</evidence>
<proteinExistence type="predicted"/>
<gene>
    <name evidence="1" type="ORF">ALO_12786</name>
</gene>
<accession>F7NKE4</accession>
<protein>
    <submittedName>
        <fullName evidence="1">Uncharacterized protein</fullName>
    </submittedName>
</protein>
<sequence length="64" mass="7271">MLKITIEGENMIYVDSIVPGQAYNIIEMLVRSKARVRGVFIRETPNDKLQNEVCYRDANGGPDE</sequence>
<dbReference type="AlphaFoldDB" id="F7NKE4"/>
<dbReference type="STRING" id="1009370.ALO_12786"/>
<dbReference type="Proteomes" id="UP000003240">
    <property type="component" value="Unassembled WGS sequence"/>
</dbReference>
<keyword evidence="2" id="KW-1185">Reference proteome</keyword>